<keyword evidence="5" id="KW-0479">Metal-binding</keyword>
<dbReference type="InterPro" id="IPR015813">
    <property type="entry name" value="Pyrv/PenolPyrv_kinase-like_dom"/>
</dbReference>
<dbReference type="InterPro" id="IPR011037">
    <property type="entry name" value="Pyrv_Knase-like_insert_dom_sf"/>
</dbReference>
<evidence type="ECO:0000256" key="6">
    <source>
        <dbReference type="ARBA" id="ARBA00022741"/>
    </source>
</evidence>
<dbReference type="NCBIfam" id="TIGR01064">
    <property type="entry name" value="pyruv_kin"/>
    <property type="match status" value="1"/>
</dbReference>
<keyword evidence="17" id="KW-1185">Reference proteome</keyword>
<sequence length="466" mass="50043">MPRTKIVGTLGPASNSAEGVRALIEAGLDVARINFSHGTHEQHARTIATVREVAEQLGRPVAILGDLQGPRIRIGVLPEKRELEPGTSVVLVPEEIAAGDEIPITYADLCHDVSPGNRVLINDGLFELVVTKVEAPRVTATVVHGGLLSSNKGMNLPGIAVSAPSLTEKDRADLTFAVEHELDAVALSFVRKAQDIEELRELIPKSMLICAKIEKDIALQNIEEIMKATDAVMVARGDLGVELPYEQVPNAQKDIIALANRMGRPVITATQMLESMIDNPRPTRAEASDVANAILDGTDAVMLSAETAAGHYPRLAVEAMRRIITEIETHPRPGIANRAERRTTSGVNTEEAIAAATVAAVRMLESPLVVVFTKSGFTARIVSSHRPSVPILALTDEPRVCRQLSLVWGVVPRLVPTARGYDHMVAMALREALDMGLVTKGDRVLVTAGVPFDVPGTTNLLKVETV</sequence>
<dbReference type="Pfam" id="PF02887">
    <property type="entry name" value="PK_C"/>
    <property type="match status" value="1"/>
</dbReference>
<feature type="domain" description="Pyruvate kinase C-terminal" evidence="15">
    <location>
        <begin position="351"/>
        <end position="463"/>
    </location>
</feature>
<dbReference type="EMBL" id="CP053085">
    <property type="protein sequence ID" value="QJR38167.1"/>
    <property type="molecule type" value="Genomic_DNA"/>
</dbReference>
<dbReference type="InterPro" id="IPR001697">
    <property type="entry name" value="Pyr_Knase"/>
</dbReference>
<keyword evidence="8" id="KW-0067">ATP-binding</keyword>
<evidence type="ECO:0000256" key="11">
    <source>
        <dbReference type="ARBA" id="ARBA00023317"/>
    </source>
</evidence>
<dbReference type="GO" id="GO:0016301">
    <property type="term" value="F:kinase activity"/>
    <property type="evidence" value="ECO:0007669"/>
    <property type="project" value="UniProtKB-KW"/>
</dbReference>
<evidence type="ECO:0000256" key="7">
    <source>
        <dbReference type="ARBA" id="ARBA00022777"/>
    </source>
</evidence>
<evidence type="ECO:0000313" key="16">
    <source>
        <dbReference type="EMBL" id="QJR38167.1"/>
    </source>
</evidence>
<dbReference type="KEGG" id="ggr:HKW67_09085"/>
<dbReference type="AlphaFoldDB" id="A0A6M4IX76"/>
<evidence type="ECO:0000256" key="12">
    <source>
        <dbReference type="NCBIfam" id="TIGR01064"/>
    </source>
</evidence>
<dbReference type="InterPro" id="IPR015806">
    <property type="entry name" value="Pyrv_Knase_insert_dom_sf"/>
</dbReference>
<keyword evidence="7 13" id="KW-0418">Kinase</keyword>
<evidence type="ECO:0000256" key="5">
    <source>
        <dbReference type="ARBA" id="ARBA00022723"/>
    </source>
</evidence>
<dbReference type="Gene3D" id="3.20.20.60">
    <property type="entry name" value="Phosphoenolpyruvate-binding domains"/>
    <property type="match status" value="1"/>
</dbReference>
<comment type="catalytic activity">
    <reaction evidence="13">
        <text>pyruvate + ATP = phosphoenolpyruvate + ADP + H(+)</text>
        <dbReference type="Rhea" id="RHEA:18157"/>
        <dbReference type="ChEBI" id="CHEBI:15361"/>
        <dbReference type="ChEBI" id="CHEBI:15378"/>
        <dbReference type="ChEBI" id="CHEBI:30616"/>
        <dbReference type="ChEBI" id="CHEBI:58702"/>
        <dbReference type="ChEBI" id="CHEBI:456216"/>
        <dbReference type="EC" id="2.7.1.40"/>
    </reaction>
</comment>
<dbReference type="InterPro" id="IPR040442">
    <property type="entry name" value="Pyrv_kinase-like_dom_sf"/>
</dbReference>
<keyword evidence="10 13" id="KW-0324">Glycolysis</keyword>
<evidence type="ECO:0000313" key="17">
    <source>
        <dbReference type="Proteomes" id="UP000500938"/>
    </source>
</evidence>
<dbReference type="GO" id="GO:0004743">
    <property type="term" value="F:pyruvate kinase activity"/>
    <property type="evidence" value="ECO:0007669"/>
    <property type="project" value="UniProtKB-UniRule"/>
</dbReference>
<keyword evidence="6" id="KW-0547">Nucleotide-binding</keyword>
<evidence type="ECO:0000256" key="4">
    <source>
        <dbReference type="ARBA" id="ARBA00022679"/>
    </source>
</evidence>
<feature type="domain" description="Pyruvate kinase barrel" evidence="14">
    <location>
        <begin position="2"/>
        <end position="317"/>
    </location>
</feature>
<evidence type="ECO:0000256" key="2">
    <source>
        <dbReference type="ARBA" id="ARBA00008663"/>
    </source>
</evidence>
<keyword evidence="9 13" id="KW-0460">Magnesium</keyword>
<dbReference type="Proteomes" id="UP000500938">
    <property type="component" value="Chromosome"/>
</dbReference>
<organism evidence="16 17">
    <name type="scientific">Gemmatimonas groenlandica</name>
    <dbReference type="NCBI Taxonomy" id="2732249"/>
    <lineage>
        <taxon>Bacteria</taxon>
        <taxon>Pseudomonadati</taxon>
        <taxon>Gemmatimonadota</taxon>
        <taxon>Gemmatimonadia</taxon>
        <taxon>Gemmatimonadales</taxon>
        <taxon>Gemmatimonadaceae</taxon>
        <taxon>Gemmatimonas</taxon>
    </lineage>
</organism>
<keyword evidence="4 13" id="KW-0808">Transferase</keyword>
<dbReference type="GO" id="GO:0005524">
    <property type="term" value="F:ATP binding"/>
    <property type="evidence" value="ECO:0007669"/>
    <property type="project" value="UniProtKB-KW"/>
</dbReference>
<dbReference type="GO" id="GO:0000287">
    <property type="term" value="F:magnesium ion binding"/>
    <property type="evidence" value="ECO:0007669"/>
    <property type="project" value="UniProtKB-UniRule"/>
</dbReference>
<dbReference type="SUPFAM" id="SSF50800">
    <property type="entry name" value="PK beta-barrel domain-like"/>
    <property type="match status" value="1"/>
</dbReference>
<dbReference type="PRINTS" id="PR01050">
    <property type="entry name" value="PYRUVTKNASE"/>
</dbReference>
<dbReference type="SUPFAM" id="SSF52935">
    <property type="entry name" value="PK C-terminal domain-like"/>
    <property type="match status" value="1"/>
</dbReference>
<proteinExistence type="inferred from homology"/>
<dbReference type="InterPro" id="IPR015793">
    <property type="entry name" value="Pyrv_Knase_brl"/>
</dbReference>
<evidence type="ECO:0000256" key="9">
    <source>
        <dbReference type="ARBA" id="ARBA00022842"/>
    </source>
</evidence>
<evidence type="ECO:0000256" key="1">
    <source>
        <dbReference type="ARBA" id="ARBA00004997"/>
    </source>
</evidence>
<dbReference type="FunFam" id="2.40.33.10:FF:000001">
    <property type="entry name" value="Pyruvate kinase"/>
    <property type="match status" value="1"/>
</dbReference>
<evidence type="ECO:0000256" key="10">
    <source>
        <dbReference type="ARBA" id="ARBA00023152"/>
    </source>
</evidence>
<dbReference type="EC" id="2.7.1.40" evidence="3 12"/>
<dbReference type="Gene3D" id="2.40.33.10">
    <property type="entry name" value="PK beta-barrel domain-like"/>
    <property type="match status" value="1"/>
</dbReference>
<dbReference type="InterPro" id="IPR036918">
    <property type="entry name" value="Pyrv_Knase_C_sf"/>
</dbReference>
<dbReference type="UniPathway" id="UPA00109">
    <property type="reaction ID" value="UER00188"/>
</dbReference>
<protein>
    <recommendedName>
        <fullName evidence="3 12">Pyruvate kinase</fullName>
        <ecNumber evidence="3 12">2.7.1.40</ecNumber>
    </recommendedName>
</protein>
<dbReference type="InterPro" id="IPR015795">
    <property type="entry name" value="Pyrv_Knase_C"/>
</dbReference>
<dbReference type="Gene3D" id="3.40.1380.20">
    <property type="entry name" value="Pyruvate kinase, C-terminal domain"/>
    <property type="match status" value="1"/>
</dbReference>
<keyword evidence="11 16" id="KW-0670">Pyruvate</keyword>
<dbReference type="Pfam" id="PF00224">
    <property type="entry name" value="PK"/>
    <property type="match status" value="1"/>
</dbReference>
<comment type="pathway">
    <text evidence="1 13">Carbohydrate degradation; glycolysis; pyruvate from D-glyceraldehyde 3-phosphate: step 5/5.</text>
</comment>
<dbReference type="SUPFAM" id="SSF51621">
    <property type="entry name" value="Phosphoenolpyruvate/pyruvate domain"/>
    <property type="match status" value="1"/>
</dbReference>
<name>A0A6M4IX76_9BACT</name>
<evidence type="ECO:0000256" key="8">
    <source>
        <dbReference type="ARBA" id="ARBA00022840"/>
    </source>
</evidence>
<evidence type="ECO:0000259" key="14">
    <source>
        <dbReference type="Pfam" id="PF00224"/>
    </source>
</evidence>
<dbReference type="GO" id="GO:0030955">
    <property type="term" value="F:potassium ion binding"/>
    <property type="evidence" value="ECO:0007669"/>
    <property type="project" value="UniProtKB-UniRule"/>
</dbReference>
<evidence type="ECO:0000259" key="15">
    <source>
        <dbReference type="Pfam" id="PF02887"/>
    </source>
</evidence>
<reference evidence="16 17" key="1">
    <citation type="submission" date="2020-05" db="EMBL/GenBank/DDBJ databases">
        <title>Complete genome sequence of Gemmatimonas greenlandica TET16.</title>
        <authorList>
            <person name="Zeng Y."/>
        </authorList>
    </citation>
    <scope>NUCLEOTIDE SEQUENCE [LARGE SCALE GENOMIC DNA]</scope>
    <source>
        <strain evidence="16 17">TET16</strain>
    </source>
</reference>
<dbReference type="NCBIfam" id="NF004491">
    <property type="entry name" value="PRK05826.1"/>
    <property type="match status" value="1"/>
</dbReference>
<evidence type="ECO:0000256" key="13">
    <source>
        <dbReference type="RuleBase" id="RU000504"/>
    </source>
</evidence>
<dbReference type="PANTHER" id="PTHR11817">
    <property type="entry name" value="PYRUVATE KINASE"/>
    <property type="match status" value="1"/>
</dbReference>
<comment type="similarity">
    <text evidence="2 13">Belongs to the pyruvate kinase family.</text>
</comment>
<evidence type="ECO:0000256" key="3">
    <source>
        <dbReference type="ARBA" id="ARBA00012142"/>
    </source>
</evidence>
<dbReference type="NCBIfam" id="NF004978">
    <property type="entry name" value="PRK06354.1"/>
    <property type="match status" value="1"/>
</dbReference>
<accession>A0A6M4IX76</accession>
<gene>
    <name evidence="16" type="primary">pyk</name>
    <name evidence="16" type="ORF">HKW67_09085</name>
</gene>